<dbReference type="EMBL" id="BMAT01013613">
    <property type="protein sequence ID" value="GFS16497.1"/>
    <property type="molecule type" value="Genomic_DNA"/>
</dbReference>
<feature type="region of interest" description="Disordered" evidence="1">
    <location>
        <begin position="201"/>
        <end position="229"/>
    </location>
</feature>
<feature type="compositionally biased region" description="Polar residues" evidence="1">
    <location>
        <begin position="682"/>
        <end position="702"/>
    </location>
</feature>
<evidence type="ECO:0000313" key="3">
    <source>
        <dbReference type="Proteomes" id="UP000762676"/>
    </source>
</evidence>
<organism evidence="2 3">
    <name type="scientific">Elysia marginata</name>
    <dbReference type="NCBI Taxonomy" id="1093978"/>
    <lineage>
        <taxon>Eukaryota</taxon>
        <taxon>Metazoa</taxon>
        <taxon>Spiralia</taxon>
        <taxon>Lophotrochozoa</taxon>
        <taxon>Mollusca</taxon>
        <taxon>Gastropoda</taxon>
        <taxon>Heterobranchia</taxon>
        <taxon>Euthyneura</taxon>
        <taxon>Panpulmonata</taxon>
        <taxon>Sacoglossa</taxon>
        <taxon>Placobranchoidea</taxon>
        <taxon>Plakobranchidae</taxon>
        <taxon>Elysia</taxon>
    </lineage>
</organism>
<accession>A0AAV4J6C8</accession>
<feature type="compositionally biased region" description="Polar residues" evidence="1">
    <location>
        <begin position="810"/>
        <end position="825"/>
    </location>
</feature>
<keyword evidence="3" id="KW-1185">Reference proteome</keyword>
<gene>
    <name evidence="2" type="ORF">ElyMa_006798100</name>
</gene>
<evidence type="ECO:0000256" key="1">
    <source>
        <dbReference type="SAM" id="MobiDB-lite"/>
    </source>
</evidence>
<feature type="compositionally biased region" description="Basic and acidic residues" evidence="1">
    <location>
        <begin position="103"/>
        <end position="112"/>
    </location>
</feature>
<feature type="compositionally biased region" description="Polar residues" evidence="1">
    <location>
        <begin position="775"/>
        <end position="795"/>
    </location>
</feature>
<proteinExistence type="predicted"/>
<feature type="region of interest" description="Disordered" evidence="1">
    <location>
        <begin position="664"/>
        <end position="859"/>
    </location>
</feature>
<evidence type="ECO:0000313" key="2">
    <source>
        <dbReference type="EMBL" id="GFS16497.1"/>
    </source>
</evidence>
<feature type="region of interest" description="Disordered" evidence="1">
    <location>
        <begin position="511"/>
        <end position="630"/>
    </location>
</feature>
<feature type="compositionally biased region" description="Polar residues" evidence="1">
    <location>
        <begin position="71"/>
        <end position="83"/>
    </location>
</feature>
<feature type="compositionally biased region" description="Basic and acidic residues" evidence="1">
    <location>
        <begin position="717"/>
        <end position="749"/>
    </location>
</feature>
<sequence>MKEDANIAMGLLTANKWQPSVLQLLPFSNNNVGVKRHAQGVHSATYSESGQDREFPMLAVTRSENARPRSKSANVPSESSSLQARVGEKKFDQGQQRRLFRASSERLARGAERTSASDNSQSSATNNKHKNKLRARSDYGISTFHKRPEVVKISVNDINEQILGKNRVRSAVAVDEAVSSKTCDSPNGAFRMRLKDSEVEGGESKECRGEGEKASKGLFPKSALKPSQGRWPNSGLTFWSSAATAPNHANIRSTPRIGHQHQGGKTEAAGSRESNTAPAEVYFRRDGRRVKLNVNELPRSKTPIADNDPDKLNMQHVIAFLQSSNAEENDRRRDLDVPGNPFAKFGSGQLPAKRSAINGVITASPDQNGLVSIRPTQTGARFGAVSPGKTGRFLSDEETEITPHRLSFNKTKADGEKDKNAPGGTNGSESMELYRKTRITSNNHGGILQYSDFKAHSVNISDKVSITPGGYPNLQDIHIPLSIRKIRDSTQSSDTKPFRLHRFLTLVSNGQENLPDAPAKIERSAGGAEQSKNVRSRDKRRAFRNGSGNDKAEKRRSRQRRYHPDSNLYYLDVSSPFNDRPRSKGGSRGSSKSRQDDTDSEQLRKDVQRVIRLPRAHYEADSDEEGSPYCTVPAARNKRALTLSAQGRAIKDIISENNKKLSAALHHADRQASQKDCKPTDKTSNTKSVTADRSSTDAINQETSDKTEEVLVSAPEPKADSHKDSDPNTEKQKHVSNDSHVPLTEKQEITEDQASAVTFRDMLDLRSDPGGSAVSKDTSSPPAADPASTTFLTQAPPSSSPSQSEKLRQSPINTKQQKNSPTRGSPSGKRESGNKNSSPSPTRDHVKLSLRKEKNKTRELTYMFQVDTDGVESFSPSPK</sequence>
<feature type="region of interest" description="Disordered" evidence="1">
    <location>
        <begin position="410"/>
        <end position="429"/>
    </location>
</feature>
<feature type="region of interest" description="Disordered" evidence="1">
    <location>
        <begin position="252"/>
        <end position="281"/>
    </location>
</feature>
<name>A0AAV4J6C8_9GAST</name>
<feature type="region of interest" description="Disordered" evidence="1">
    <location>
        <begin position="325"/>
        <end position="349"/>
    </location>
</feature>
<feature type="compositionally biased region" description="Basic and acidic residues" evidence="1">
    <location>
        <begin position="842"/>
        <end position="859"/>
    </location>
</feature>
<feature type="compositionally biased region" description="Polar residues" evidence="1">
    <location>
        <begin position="114"/>
        <end position="126"/>
    </location>
</feature>
<feature type="region of interest" description="Disordered" evidence="1">
    <location>
        <begin position="62"/>
        <end position="136"/>
    </location>
</feature>
<feature type="compositionally biased region" description="Basic and acidic residues" evidence="1">
    <location>
        <begin position="593"/>
        <end position="609"/>
    </location>
</feature>
<dbReference type="Proteomes" id="UP000762676">
    <property type="component" value="Unassembled WGS sequence"/>
</dbReference>
<feature type="compositionally biased region" description="Basic and acidic residues" evidence="1">
    <location>
        <begin position="666"/>
        <end position="681"/>
    </location>
</feature>
<protein>
    <submittedName>
        <fullName evidence="2">Uncharacterized protein</fullName>
    </submittedName>
</protein>
<reference evidence="2 3" key="1">
    <citation type="journal article" date="2021" name="Elife">
        <title>Chloroplast acquisition without the gene transfer in kleptoplastic sea slugs, Plakobranchus ocellatus.</title>
        <authorList>
            <person name="Maeda T."/>
            <person name="Takahashi S."/>
            <person name="Yoshida T."/>
            <person name="Shimamura S."/>
            <person name="Takaki Y."/>
            <person name="Nagai Y."/>
            <person name="Toyoda A."/>
            <person name="Suzuki Y."/>
            <person name="Arimoto A."/>
            <person name="Ishii H."/>
            <person name="Satoh N."/>
            <person name="Nishiyama T."/>
            <person name="Hasebe M."/>
            <person name="Maruyama T."/>
            <person name="Minagawa J."/>
            <person name="Obokata J."/>
            <person name="Shigenobu S."/>
        </authorList>
    </citation>
    <scope>NUCLEOTIDE SEQUENCE [LARGE SCALE GENOMIC DNA]</scope>
</reference>
<feature type="compositionally biased region" description="Basic and acidic residues" evidence="1">
    <location>
        <begin position="411"/>
        <end position="420"/>
    </location>
</feature>
<comment type="caution">
    <text evidence="2">The sequence shown here is derived from an EMBL/GenBank/DDBJ whole genome shotgun (WGS) entry which is preliminary data.</text>
</comment>
<dbReference type="AlphaFoldDB" id="A0AAV4J6C8"/>
<feature type="compositionally biased region" description="Basic and acidic residues" evidence="1">
    <location>
        <begin position="201"/>
        <end position="215"/>
    </location>
</feature>